<name>A0AAV6TLQ4_9ARAC</name>
<evidence type="ECO:0000256" key="2">
    <source>
        <dbReference type="ARBA" id="ARBA00022695"/>
    </source>
</evidence>
<organism evidence="8 9">
    <name type="scientific">Oedothorax gibbosus</name>
    <dbReference type="NCBI Taxonomy" id="931172"/>
    <lineage>
        <taxon>Eukaryota</taxon>
        <taxon>Metazoa</taxon>
        <taxon>Ecdysozoa</taxon>
        <taxon>Arthropoda</taxon>
        <taxon>Chelicerata</taxon>
        <taxon>Arachnida</taxon>
        <taxon>Araneae</taxon>
        <taxon>Araneomorphae</taxon>
        <taxon>Entelegynae</taxon>
        <taxon>Araneoidea</taxon>
        <taxon>Linyphiidae</taxon>
        <taxon>Erigoninae</taxon>
        <taxon>Oedothorax</taxon>
    </lineage>
</organism>
<dbReference type="InterPro" id="IPR050951">
    <property type="entry name" value="Retrovirus_Pol_polyprotein"/>
</dbReference>
<evidence type="ECO:0000313" key="9">
    <source>
        <dbReference type="Proteomes" id="UP000827092"/>
    </source>
</evidence>
<dbReference type="InterPro" id="IPR043502">
    <property type="entry name" value="DNA/RNA_pol_sf"/>
</dbReference>
<evidence type="ECO:0000259" key="7">
    <source>
        <dbReference type="Pfam" id="PF17919"/>
    </source>
</evidence>
<reference evidence="8 9" key="1">
    <citation type="journal article" date="2022" name="Nat. Ecol. Evol.">
        <title>A masculinizing supergene underlies an exaggerated male reproductive morph in a spider.</title>
        <authorList>
            <person name="Hendrickx F."/>
            <person name="De Corte Z."/>
            <person name="Sonet G."/>
            <person name="Van Belleghem S.M."/>
            <person name="Kostlbacher S."/>
            <person name="Vangestel C."/>
        </authorList>
    </citation>
    <scope>NUCLEOTIDE SEQUENCE [LARGE SCALE GENOMIC DNA]</scope>
    <source>
        <strain evidence="8">W744_W776</strain>
    </source>
</reference>
<gene>
    <name evidence="8" type="ORF">JTE90_021269</name>
</gene>
<evidence type="ECO:0000256" key="3">
    <source>
        <dbReference type="ARBA" id="ARBA00022722"/>
    </source>
</evidence>
<evidence type="ECO:0000256" key="1">
    <source>
        <dbReference type="ARBA" id="ARBA00012493"/>
    </source>
</evidence>
<evidence type="ECO:0000256" key="4">
    <source>
        <dbReference type="ARBA" id="ARBA00022759"/>
    </source>
</evidence>
<keyword evidence="2" id="KW-0548">Nucleotidyltransferase</keyword>
<dbReference type="InterPro" id="IPR041577">
    <property type="entry name" value="RT_RNaseH_2"/>
</dbReference>
<dbReference type="Gene3D" id="3.30.70.270">
    <property type="match status" value="1"/>
</dbReference>
<dbReference type="CDD" id="cd09274">
    <property type="entry name" value="RNase_HI_RT_Ty3"/>
    <property type="match status" value="1"/>
</dbReference>
<dbReference type="InterPro" id="IPR043128">
    <property type="entry name" value="Rev_trsase/Diguanyl_cyclase"/>
</dbReference>
<keyword evidence="5" id="KW-0695">RNA-directed DNA polymerase</keyword>
<keyword evidence="2" id="KW-0808">Transferase</keyword>
<sequence length="170" mass="19794">MLYCMKEFVQIPIRQKRNEDSQLPRKYMTLEVSWDCSYYRRFIPNFCHKAQPQQELLQKDVTFAWHQEHQASFQELKTALTSDPVLGLYDENAKMELHTDASGYGIGAVLVQIQDGKERVIAYASRTMSKAEINYSTTERECLAVVWAVNKFRPYLFQTPWLLITTLSAG</sequence>
<dbReference type="FunFam" id="3.30.70.270:FF:000020">
    <property type="entry name" value="Transposon Tf2-6 polyprotein-like Protein"/>
    <property type="match status" value="1"/>
</dbReference>
<dbReference type="SUPFAM" id="SSF56672">
    <property type="entry name" value="DNA/RNA polymerases"/>
    <property type="match status" value="1"/>
</dbReference>
<evidence type="ECO:0000313" key="8">
    <source>
        <dbReference type="EMBL" id="KAG8172628.1"/>
    </source>
</evidence>
<dbReference type="GO" id="GO:0004519">
    <property type="term" value="F:endonuclease activity"/>
    <property type="evidence" value="ECO:0007669"/>
    <property type="project" value="UniProtKB-KW"/>
</dbReference>
<keyword evidence="4" id="KW-0255">Endonuclease</keyword>
<dbReference type="EMBL" id="JAFNEN010002519">
    <property type="protein sequence ID" value="KAG8172628.1"/>
    <property type="molecule type" value="Genomic_DNA"/>
</dbReference>
<proteinExistence type="predicted"/>
<evidence type="ECO:0000256" key="5">
    <source>
        <dbReference type="ARBA" id="ARBA00022918"/>
    </source>
</evidence>
<dbReference type="Proteomes" id="UP000827092">
    <property type="component" value="Unassembled WGS sequence"/>
</dbReference>
<keyword evidence="4" id="KW-0378">Hydrolase</keyword>
<dbReference type="Pfam" id="PF17919">
    <property type="entry name" value="RT_RNaseH_2"/>
    <property type="match status" value="1"/>
</dbReference>
<dbReference type="PANTHER" id="PTHR37984:SF5">
    <property type="entry name" value="PROTEIN NYNRIN-LIKE"/>
    <property type="match status" value="1"/>
</dbReference>
<dbReference type="AlphaFoldDB" id="A0AAV6TLQ4"/>
<dbReference type="EC" id="2.7.7.49" evidence="1"/>
<dbReference type="GO" id="GO:0003964">
    <property type="term" value="F:RNA-directed DNA polymerase activity"/>
    <property type="evidence" value="ECO:0007669"/>
    <property type="project" value="UniProtKB-KW"/>
</dbReference>
<feature type="domain" description="Reverse transcriptase/retrotransposon-derived protein RNase H-like" evidence="7">
    <location>
        <begin position="65"/>
        <end position="160"/>
    </location>
</feature>
<keyword evidence="6" id="KW-0511">Multifunctional enzyme</keyword>
<accession>A0AAV6TLQ4</accession>
<dbReference type="FunFam" id="3.10.20.370:FF:000001">
    <property type="entry name" value="Retrovirus-related Pol polyprotein from transposon 17.6-like protein"/>
    <property type="match status" value="1"/>
</dbReference>
<dbReference type="PANTHER" id="PTHR37984">
    <property type="entry name" value="PROTEIN CBG26694"/>
    <property type="match status" value="1"/>
</dbReference>
<comment type="caution">
    <text evidence="8">The sequence shown here is derived from an EMBL/GenBank/DDBJ whole genome shotgun (WGS) entry which is preliminary data.</text>
</comment>
<protein>
    <recommendedName>
        <fullName evidence="1">RNA-directed DNA polymerase</fullName>
        <ecNumber evidence="1">2.7.7.49</ecNumber>
    </recommendedName>
</protein>
<keyword evidence="3" id="KW-0540">Nuclease</keyword>
<evidence type="ECO:0000256" key="6">
    <source>
        <dbReference type="ARBA" id="ARBA00023268"/>
    </source>
</evidence>
<keyword evidence="9" id="KW-1185">Reference proteome</keyword>